<dbReference type="Pfam" id="PF13205">
    <property type="entry name" value="Big_5"/>
    <property type="match status" value="1"/>
</dbReference>
<dbReference type="Gene3D" id="3.60.10.10">
    <property type="entry name" value="Endonuclease/exonuclease/phosphatase"/>
    <property type="match status" value="1"/>
</dbReference>
<name>A0ABT2BP60_9BURK</name>
<dbReference type="CDD" id="cd04486">
    <property type="entry name" value="YhcR_OBF_like"/>
    <property type="match status" value="1"/>
</dbReference>
<dbReference type="NCBIfam" id="NF012211">
    <property type="entry name" value="tand_rpt_95"/>
    <property type="match status" value="2"/>
</dbReference>
<dbReference type="InterPro" id="IPR010221">
    <property type="entry name" value="VCBS_dom"/>
</dbReference>
<feature type="domain" description="SbsA Ig-like" evidence="2">
    <location>
        <begin position="214"/>
        <end position="323"/>
    </location>
</feature>
<keyword evidence="1" id="KW-0732">Signal</keyword>
<dbReference type="EMBL" id="JANUGV010000006">
    <property type="protein sequence ID" value="MCS0610267.1"/>
    <property type="molecule type" value="Genomic_DNA"/>
</dbReference>
<reference evidence="3 4" key="1">
    <citation type="submission" date="2022-08" db="EMBL/GenBank/DDBJ databases">
        <title>Reclassification of Massilia species as members of the genera Telluria, Duganella, Pseudoduganella, Mokoshia gen. nov. and Zemynaea gen. nov. using orthogonal and non-orthogonal genome-based approaches.</title>
        <authorList>
            <person name="Bowman J.P."/>
        </authorList>
    </citation>
    <scope>NUCLEOTIDE SEQUENCE [LARGE SCALE GENOMIC DNA]</scope>
    <source>
        <strain evidence="3 4">JCM 31607</strain>
    </source>
</reference>
<gene>
    <name evidence="3" type="ORF">NX773_19040</name>
</gene>
<dbReference type="Pfam" id="PF17963">
    <property type="entry name" value="Big_9"/>
    <property type="match status" value="2"/>
</dbReference>
<evidence type="ECO:0000256" key="1">
    <source>
        <dbReference type="ARBA" id="ARBA00022729"/>
    </source>
</evidence>
<dbReference type="PRINTS" id="PR00313">
    <property type="entry name" value="CABNDNGRPT"/>
</dbReference>
<dbReference type="InterPro" id="IPR001343">
    <property type="entry name" value="Hemolysn_Ca-bd"/>
</dbReference>
<dbReference type="PANTHER" id="PTHR42834">
    <property type="entry name" value="ENDONUCLEASE/EXONUCLEASE/PHOSPHATASE FAMILY PROTEIN (AFU_ORTHOLOGUE AFUA_3G09210)"/>
    <property type="match status" value="1"/>
</dbReference>
<dbReference type="PANTHER" id="PTHR42834:SF1">
    <property type="entry name" value="ENDONUCLEASE_EXONUCLEASE_PHOSPHATASE FAMILY PROTEIN (AFU_ORTHOLOGUE AFUA_3G09210)"/>
    <property type="match status" value="1"/>
</dbReference>
<dbReference type="Proteomes" id="UP001205861">
    <property type="component" value="Unassembled WGS sequence"/>
</dbReference>
<comment type="caution">
    <text evidence="3">The sequence shown here is derived from an EMBL/GenBank/DDBJ whole genome shotgun (WGS) entry which is preliminary data.</text>
</comment>
<sequence length="1280" mass="132358">MSKTFYKLSDSDFFQDWSNSSLITTANDWSGVPSIMGYRGDGLASSGKDARLVTGDSTVVNVNPDQANPNTYTTGGVTEFSKLADPTVALQGSGTAQAPNLVLYLDASSRQDLHFSVDLRDIDGSGDNAVQQIVVQYRVGDSGAWTNVPGGYVADASTGPSLANLVTHLELDLPAAVNNQSQVEIRVLTADAFGADEWIGVDNLKVTSKAMAPDTTPPELASTSPLDGAIGVGPNADLVLNFNELVTLGSGKITISDGAADVRVIDVADASQVSVSGQQLVINPTSALNIGTTYHVSVDAGAVLDKAGNAYGGTGSNPIDFSTVAALTHTYEIQGAGHRSPMEGALVITRGVVTAIDPSATAGGFWIQDQQGDGIDATSDALFVYAPGSTVHTGDLVQVYGTVTEFKGKSTNNLTITEVSNVQDISVISSGNVVAPTVIGEGGRLPPTEVIDSDNFGVFNPSHDGIDFYESLEGMLVTAKNVQVIDDTYQQATYVVTDLGAHATGMNDRGGITHGATDVNPERIEIYGNGGIAAGADTASFETGDLLGDVTGVMSYYNGNYELIPVATPTVQSRIAISSETTALKGDTGHLTVGAYNMANMDPNDAQWKFDALGYDVAVSLGSPDILGVEEVQDSNGTGTGVLSADVTVAKLIDAIVAAGGPHYAWVSVDPTSENSTGGQANGNIRNVILYNPEHVSYVAGSVHLLSDTTPANGDSFANSRKPLVADFMFHGEEVTFVSIHNYSRLGSDELYGVDQPPYISGDARRTDQTTAVRDFVQQILATKPDANVVVGGDFNGLQFETSLTQLETGGLTNLIWKLEATDRYTSTFEGNNEQIDHLLVSTNLYASAQFDDVHVNTNLPYDTSPTDHDPVLSRLLINHAPTTVADTSYGTDEDVGLLIDALHGVLANDSDINGDAMNVALVSGPAHGTLALRADGSFEYHADANYNGADSFTYIASDAFGGASSATLVQLAIASVNDAPVAANDSASVAEDAEVTINVLGNDSDVDGDALSIVLADAHSALGATLVLDHGQVRYLADADAFDLLAAGKSVVDSFTYTADDGHGGRSAPVTVSITVTEAGDNQVVNGSNKSGTFTDTAGHDTVYNGGNGDDVAIGLDGSDSLHGGNGKDVLFGGAGADFLFGDNGTDILVGGAGFDTLTGGEGPDTFVITADSGKDKVLDFKPQVDTIVIGYAGTDSATDVSVFIKQAHVVDGFSFADVDLDGNGSLDAVAITGGALGGNTVLLSDWSVATLVGQGFLTADHHVRGNWLLAADGGGGVF</sequence>
<dbReference type="Gene3D" id="2.150.10.10">
    <property type="entry name" value="Serralysin-like metalloprotease, C-terminal"/>
    <property type="match status" value="1"/>
</dbReference>
<dbReference type="NCBIfam" id="TIGR01965">
    <property type="entry name" value="VCBS_repeat"/>
    <property type="match status" value="2"/>
</dbReference>
<dbReference type="Gene3D" id="2.60.40.3440">
    <property type="match status" value="1"/>
</dbReference>
<dbReference type="InterPro" id="IPR032812">
    <property type="entry name" value="SbsA_Ig"/>
</dbReference>
<organism evidence="3 4">
    <name type="scientific">Massilia solisilvae</name>
    <dbReference type="NCBI Taxonomy" id="1811225"/>
    <lineage>
        <taxon>Bacteria</taxon>
        <taxon>Pseudomonadati</taxon>
        <taxon>Pseudomonadota</taxon>
        <taxon>Betaproteobacteria</taxon>
        <taxon>Burkholderiales</taxon>
        <taxon>Oxalobacteraceae</taxon>
        <taxon>Telluria group</taxon>
        <taxon>Massilia</taxon>
    </lineage>
</organism>
<dbReference type="InterPro" id="IPR036691">
    <property type="entry name" value="Endo/exonu/phosph_ase_sf"/>
</dbReference>
<dbReference type="SUPFAM" id="SSF56219">
    <property type="entry name" value="DNase I-like"/>
    <property type="match status" value="1"/>
</dbReference>
<dbReference type="Pfam" id="PF00353">
    <property type="entry name" value="HemolysinCabind"/>
    <property type="match status" value="2"/>
</dbReference>
<accession>A0ABT2BP60</accession>
<keyword evidence="4" id="KW-1185">Reference proteome</keyword>
<dbReference type="RefSeq" id="WP_258857866.1">
    <property type="nucleotide sequence ID" value="NZ_JANUGV010000006.1"/>
</dbReference>
<protein>
    <submittedName>
        <fullName evidence="3">Ig-like domain-containing protein</fullName>
    </submittedName>
</protein>
<dbReference type="InterPro" id="IPR018511">
    <property type="entry name" value="Hemolysin-typ_Ca-bd_CS"/>
</dbReference>
<dbReference type="SUPFAM" id="SSF51120">
    <property type="entry name" value="beta-Roll"/>
    <property type="match status" value="1"/>
</dbReference>
<proteinExistence type="predicted"/>
<evidence type="ECO:0000313" key="3">
    <source>
        <dbReference type="EMBL" id="MCS0610267.1"/>
    </source>
</evidence>
<evidence type="ECO:0000313" key="4">
    <source>
        <dbReference type="Proteomes" id="UP001205861"/>
    </source>
</evidence>
<evidence type="ECO:0000259" key="2">
    <source>
        <dbReference type="Pfam" id="PF13205"/>
    </source>
</evidence>
<dbReference type="InterPro" id="IPR011049">
    <property type="entry name" value="Serralysin-like_metalloprot_C"/>
</dbReference>
<dbReference type="PROSITE" id="PS00330">
    <property type="entry name" value="HEMOLYSIN_CALCIUM"/>
    <property type="match status" value="2"/>
</dbReference>